<gene>
    <name evidence="1" type="ORF">D9R14_05835</name>
</gene>
<evidence type="ECO:0000313" key="1">
    <source>
        <dbReference type="EMBL" id="RLP80643.1"/>
    </source>
</evidence>
<keyword evidence="2" id="KW-1185">Reference proteome</keyword>
<name>A0A3L7AJG0_9HYPH</name>
<dbReference type="EMBL" id="RCTF01000003">
    <property type="protein sequence ID" value="RLP80643.1"/>
    <property type="molecule type" value="Genomic_DNA"/>
</dbReference>
<dbReference type="OrthoDB" id="7840472at2"/>
<evidence type="ECO:0008006" key="3">
    <source>
        <dbReference type="Google" id="ProtNLM"/>
    </source>
</evidence>
<dbReference type="Proteomes" id="UP000269692">
    <property type="component" value="Unassembled WGS sequence"/>
</dbReference>
<dbReference type="AlphaFoldDB" id="A0A3L7AJG0"/>
<proteinExistence type="predicted"/>
<accession>A0A3L7AJG0</accession>
<organism evidence="1 2">
    <name type="scientific">Xanthobacter tagetidis</name>
    <dbReference type="NCBI Taxonomy" id="60216"/>
    <lineage>
        <taxon>Bacteria</taxon>
        <taxon>Pseudomonadati</taxon>
        <taxon>Pseudomonadota</taxon>
        <taxon>Alphaproteobacteria</taxon>
        <taxon>Hyphomicrobiales</taxon>
        <taxon>Xanthobacteraceae</taxon>
        <taxon>Xanthobacter</taxon>
    </lineage>
</organism>
<sequence length="159" mass="17570">MVGARRLVSPAVQRAMIETLGQAGDKTRTAVRRALWRQTAAKKYGTIVAATRSYILPAVLEYRIEAKGKGLPIEEFKGLRVTRRGVAAAPWNSARTFKRSFANGGYRARLGSARFPVRRLFGPSMPKELIKDQSAETFERTGAAEVAAILPRRVGRLMP</sequence>
<protein>
    <recommendedName>
        <fullName evidence="3">HK97 gp10 family phage protein</fullName>
    </recommendedName>
</protein>
<comment type="caution">
    <text evidence="1">The sequence shown here is derived from an EMBL/GenBank/DDBJ whole genome shotgun (WGS) entry which is preliminary data.</text>
</comment>
<evidence type="ECO:0000313" key="2">
    <source>
        <dbReference type="Proteomes" id="UP000269692"/>
    </source>
</evidence>
<reference evidence="1 2" key="1">
    <citation type="submission" date="2018-10" db="EMBL/GenBank/DDBJ databases">
        <title>Xanthobacter tagetidis genome sequencing and assembly.</title>
        <authorList>
            <person name="Maclea K.S."/>
            <person name="Goen A.E."/>
            <person name="Fatima S.A."/>
        </authorList>
    </citation>
    <scope>NUCLEOTIDE SEQUENCE [LARGE SCALE GENOMIC DNA]</scope>
    <source>
        <strain evidence="1 2">ATCC 700314</strain>
    </source>
</reference>